<dbReference type="GeneID" id="6071887"/>
<accession>B0CX39</accession>
<gene>
    <name evidence="1" type="ORF">LACBIDRAFT_322666</name>
</gene>
<proteinExistence type="predicted"/>
<dbReference type="RefSeq" id="XP_001875683.1">
    <property type="nucleotide sequence ID" value="XM_001875648.1"/>
</dbReference>
<keyword evidence="2" id="KW-1185">Reference proteome</keyword>
<evidence type="ECO:0000313" key="1">
    <source>
        <dbReference type="EMBL" id="EDR13185.1"/>
    </source>
</evidence>
<reference evidence="1 2" key="1">
    <citation type="journal article" date="2008" name="Nature">
        <title>The genome of Laccaria bicolor provides insights into mycorrhizal symbiosis.</title>
        <authorList>
            <person name="Martin F."/>
            <person name="Aerts A."/>
            <person name="Ahren D."/>
            <person name="Brun A."/>
            <person name="Danchin E.G.J."/>
            <person name="Duchaussoy F."/>
            <person name="Gibon J."/>
            <person name="Kohler A."/>
            <person name="Lindquist E."/>
            <person name="Pereda V."/>
            <person name="Salamov A."/>
            <person name="Shapiro H.J."/>
            <person name="Wuyts J."/>
            <person name="Blaudez D."/>
            <person name="Buee M."/>
            <person name="Brokstein P."/>
            <person name="Canbaeck B."/>
            <person name="Cohen D."/>
            <person name="Courty P.E."/>
            <person name="Coutinho P.M."/>
            <person name="Delaruelle C."/>
            <person name="Detter J.C."/>
            <person name="Deveau A."/>
            <person name="DiFazio S."/>
            <person name="Duplessis S."/>
            <person name="Fraissinet-Tachet L."/>
            <person name="Lucic E."/>
            <person name="Frey-Klett P."/>
            <person name="Fourrey C."/>
            <person name="Feussner I."/>
            <person name="Gay G."/>
            <person name="Grimwood J."/>
            <person name="Hoegger P.J."/>
            <person name="Jain P."/>
            <person name="Kilaru S."/>
            <person name="Labbe J."/>
            <person name="Lin Y.C."/>
            <person name="Legue V."/>
            <person name="Le Tacon F."/>
            <person name="Marmeisse R."/>
            <person name="Melayah D."/>
            <person name="Montanini B."/>
            <person name="Muratet M."/>
            <person name="Nehls U."/>
            <person name="Niculita-Hirzel H."/>
            <person name="Oudot-Le Secq M.P."/>
            <person name="Peter M."/>
            <person name="Quesneville H."/>
            <person name="Rajashekar B."/>
            <person name="Reich M."/>
            <person name="Rouhier N."/>
            <person name="Schmutz J."/>
            <person name="Yin T."/>
            <person name="Chalot M."/>
            <person name="Henrissat B."/>
            <person name="Kuees U."/>
            <person name="Lucas S."/>
            <person name="Van de Peer Y."/>
            <person name="Podila G.K."/>
            <person name="Polle A."/>
            <person name="Pukkila P.J."/>
            <person name="Richardson P.M."/>
            <person name="Rouze P."/>
            <person name="Sanders I.R."/>
            <person name="Stajich J.E."/>
            <person name="Tunlid A."/>
            <person name="Tuskan G."/>
            <person name="Grigoriev I.V."/>
        </authorList>
    </citation>
    <scope>NUCLEOTIDE SEQUENCE [LARGE SCALE GENOMIC DNA]</scope>
    <source>
        <strain evidence="2">S238N-H82 / ATCC MYA-4686</strain>
    </source>
</reference>
<organism evidence="2">
    <name type="scientific">Laccaria bicolor (strain S238N-H82 / ATCC MYA-4686)</name>
    <name type="common">Bicoloured deceiver</name>
    <name type="synonym">Laccaria laccata var. bicolor</name>
    <dbReference type="NCBI Taxonomy" id="486041"/>
    <lineage>
        <taxon>Eukaryota</taxon>
        <taxon>Fungi</taxon>
        <taxon>Dikarya</taxon>
        <taxon>Basidiomycota</taxon>
        <taxon>Agaricomycotina</taxon>
        <taxon>Agaricomycetes</taxon>
        <taxon>Agaricomycetidae</taxon>
        <taxon>Agaricales</taxon>
        <taxon>Agaricineae</taxon>
        <taxon>Hydnangiaceae</taxon>
        <taxon>Laccaria</taxon>
    </lineage>
</organism>
<dbReference type="KEGG" id="lbc:LACBIDRAFT_322666"/>
<dbReference type="HOGENOM" id="CLU_1777777_0_0_1"/>
<dbReference type="Proteomes" id="UP000001194">
    <property type="component" value="Unassembled WGS sequence"/>
</dbReference>
<sequence>MFPDALMRIHASVFDAYAGTAVHDFLNGLMQFFSLRWVFTLEPLRALFHVNCAGVFIRDDLLSVKSLKLNFIRVKWFHPYQCSWALIVIRRWWWWAFVAVRGRLSMVLMVNRQRSWRAVIAVRRWWCWAPVDIAGRSSPFLERGDQ</sequence>
<dbReference type="InParanoid" id="B0CX39"/>
<dbReference type="OrthoDB" id="3111603at2759"/>
<dbReference type="EMBL" id="DS547093">
    <property type="protein sequence ID" value="EDR13185.1"/>
    <property type="molecule type" value="Genomic_DNA"/>
</dbReference>
<name>B0CX39_LACBS</name>
<protein>
    <submittedName>
        <fullName evidence="1">Predicted protein</fullName>
    </submittedName>
</protein>
<evidence type="ECO:0000313" key="2">
    <source>
        <dbReference type="Proteomes" id="UP000001194"/>
    </source>
</evidence>
<dbReference type="AlphaFoldDB" id="B0CX39"/>